<protein>
    <submittedName>
        <fullName evidence="1">Uncharacterized protein</fullName>
    </submittedName>
</protein>
<gene>
    <name evidence="1" type="ORF">PCON_06189</name>
</gene>
<dbReference type="AlphaFoldDB" id="U4KX65"/>
<proteinExistence type="predicted"/>
<evidence type="ECO:0000313" key="2">
    <source>
        <dbReference type="Proteomes" id="UP000018144"/>
    </source>
</evidence>
<organism evidence="1 2">
    <name type="scientific">Pyronema omphalodes (strain CBS 100304)</name>
    <name type="common">Pyronema confluens</name>
    <dbReference type="NCBI Taxonomy" id="1076935"/>
    <lineage>
        <taxon>Eukaryota</taxon>
        <taxon>Fungi</taxon>
        <taxon>Dikarya</taxon>
        <taxon>Ascomycota</taxon>
        <taxon>Pezizomycotina</taxon>
        <taxon>Pezizomycetes</taxon>
        <taxon>Pezizales</taxon>
        <taxon>Pyronemataceae</taxon>
        <taxon>Pyronema</taxon>
    </lineage>
</organism>
<accession>U4KX65</accession>
<evidence type="ECO:0000313" key="1">
    <source>
        <dbReference type="EMBL" id="CCX06602.1"/>
    </source>
</evidence>
<sequence length="206" mass="24023">MEPTRFQVPDTPDTCLEIQDSLEAGTKSTLLLLVVKAIDEALKGFPVVTYIVPKWKDNLKKLRDGLEFKYLVLRNIFAILFSGLPWEEIEELLHVENWNCEEFQRKLEKVNSARMLDVFHNFQELNNLESQTISWKPWRFFSVDYETDKILERLSVPTQKLMRFLALSNPGVANRYNTLNPAEVGIIIDCLRKYEEELQPLTKAMG</sequence>
<reference evidence="1 2" key="1">
    <citation type="journal article" date="2013" name="PLoS Genet.">
        <title>The genome and development-dependent transcriptomes of Pyronema confluens: a window into fungal evolution.</title>
        <authorList>
            <person name="Traeger S."/>
            <person name="Altegoer F."/>
            <person name="Freitag M."/>
            <person name="Gabaldon T."/>
            <person name="Kempken F."/>
            <person name="Kumar A."/>
            <person name="Marcet-Houben M."/>
            <person name="Poggeler S."/>
            <person name="Stajich J.E."/>
            <person name="Nowrousian M."/>
        </authorList>
    </citation>
    <scope>NUCLEOTIDE SEQUENCE [LARGE SCALE GENOMIC DNA]</scope>
    <source>
        <strain evidence="2">CBS 100304</strain>
        <tissue evidence="1">Vegetative mycelium</tissue>
    </source>
</reference>
<keyword evidence="2" id="KW-1185">Reference proteome</keyword>
<dbReference type="Proteomes" id="UP000018144">
    <property type="component" value="Unassembled WGS sequence"/>
</dbReference>
<dbReference type="EMBL" id="HF935300">
    <property type="protein sequence ID" value="CCX06602.1"/>
    <property type="molecule type" value="Genomic_DNA"/>
</dbReference>
<name>U4KX65_PYROM</name>